<dbReference type="GO" id="GO:0003676">
    <property type="term" value="F:nucleic acid binding"/>
    <property type="evidence" value="ECO:0007669"/>
    <property type="project" value="InterPro"/>
</dbReference>
<dbReference type="Proteomes" id="UP000012589">
    <property type="component" value="Unassembled WGS sequence"/>
</dbReference>
<reference evidence="2 3" key="1">
    <citation type="journal article" date="2014" name="Genome Announc.">
        <title>Draft genome sequences of the altered schaedler flora, a defined bacterial community from gnotobiotic mice.</title>
        <authorList>
            <person name="Wannemuehler M.J."/>
            <person name="Overstreet A.M."/>
            <person name="Ward D.V."/>
            <person name="Phillips G.J."/>
        </authorList>
    </citation>
    <scope>NUCLEOTIDE SEQUENCE [LARGE SCALE GENOMIC DNA]</scope>
    <source>
        <strain evidence="2 3">ASF492</strain>
    </source>
</reference>
<dbReference type="GO" id="GO:0008270">
    <property type="term" value="F:zinc ion binding"/>
    <property type="evidence" value="ECO:0007669"/>
    <property type="project" value="InterPro"/>
</dbReference>
<sequence length="268" mass="31340">MESHIREKSIAKIKPNLKRLIYDIEFPSQGKRTEYQAICRYNVYVMGIHDYYQLATKVCDDLTPFALSVHKSLRARLKERVKTAKQVRKRKLPCEVPKVIRERYGKSKQLRYVAGHAVVPVGYIRHKPPKSINRKINSYTSEGRAEIHKNLDRIDMTVLHYLMRNPVLYRTIEYNDNRFSLYSAQMGKCAVSGKVLSIGDIHCHHKVPRYLGGKDNYQNLVLVCEDVHHLIHATNPDIIRKYMEILGLDQKQKEKLNKLRSLVHVESY</sequence>
<dbReference type="HOGENOM" id="CLU_013584_14_0_9"/>
<protein>
    <recommendedName>
        <fullName evidence="1">HNH nuclease domain-containing protein</fullName>
    </recommendedName>
</protein>
<gene>
    <name evidence="2" type="ORF">C823_06068</name>
</gene>
<evidence type="ECO:0000313" key="2">
    <source>
        <dbReference type="EMBL" id="EMZ17168.1"/>
    </source>
</evidence>
<proteinExistence type="predicted"/>
<dbReference type="eggNOG" id="COG3344">
    <property type="taxonomic scope" value="Bacteria"/>
</dbReference>
<dbReference type="Pfam" id="PF01844">
    <property type="entry name" value="HNH"/>
    <property type="match status" value="1"/>
</dbReference>
<dbReference type="SMART" id="SM00507">
    <property type="entry name" value="HNHc"/>
    <property type="match status" value="1"/>
</dbReference>
<dbReference type="EMBL" id="AQFT01000213">
    <property type="protein sequence ID" value="EMZ17168.1"/>
    <property type="molecule type" value="Genomic_DNA"/>
</dbReference>
<accession>N1ZST8</accession>
<dbReference type="PATRIC" id="fig|1235802.3.peg.6409"/>
<dbReference type="AlphaFoldDB" id="N1ZST8"/>
<keyword evidence="3" id="KW-1185">Reference proteome</keyword>
<name>N1ZST8_9FIRM</name>
<dbReference type="STRING" id="1235802.C823_06068"/>
<dbReference type="CDD" id="cd00085">
    <property type="entry name" value="HNHc"/>
    <property type="match status" value="1"/>
</dbReference>
<evidence type="ECO:0000259" key="1">
    <source>
        <dbReference type="SMART" id="SM00507"/>
    </source>
</evidence>
<comment type="caution">
    <text evidence="2">The sequence shown here is derived from an EMBL/GenBank/DDBJ whole genome shotgun (WGS) entry which is preliminary data.</text>
</comment>
<dbReference type="InterPro" id="IPR002711">
    <property type="entry name" value="HNH"/>
</dbReference>
<dbReference type="InterPro" id="IPR003615">
    <property type="entry name" value="HNH_nuc"/>
</dbReference>
<dbReference type="Gene3D" id="1.10.30.50">
    <property type="match status" value="1"/>
</dbReference>
<organism evidence="2 3">
    <name type="scientific">Eubacterium plexicaudatum ASF492</name>
    <dbReference type="NCBI Taxonomy" id="1235802"/>
    <lineage>
        <taxon>Bacteria</taxon>
        <taxon>Bacillati</taxon>
        <taxon>Bacillota</taxon>
        <taxon>Clostridia</taxon>
        <taxon>Eubacteriales</taxon>
        <taxon>Eubacteriaceae</taxon>
        <taxon>Eubacterium</taxon>
    </lineage>
</organism>
<evidence type="ECO:0000313" key="3">
    <source>
        <dbReference type="Proteomes" id="UP000012589"/>
    </source>
</evidence>
<feature type="domain" description="HNH nuclease" evidence="1">
    <location>
        <begin position="178"/>
        <end position="229"/>
    </location>
</feature>
<dbReference type="GO" id="GO:0004519">
    <property type="term" value="F:endonuclease activity"/>
    <property type="evidence" value="ECO:0007669"/>
    <property type="project" value="InterPro"/>
</dbReference>